<keyword evidence="6" id="KW-1185">Reference proteome</keyword>
<comment type="caution">
    <text evidence="4">The sequence shown here is derived from an EMBL/GenBank/DDBJ whole genome shotgun (WGS) entry which is preliminary data.</text>
</comment>
<feature type="compositionally biased region" description="Polar residues" evidence="1">
    <location>
        <begin position="194"/>
        <end position="203"/>
    </location>
</feature>
<sequence>MVCQGRRRQALCLLGLWSLYLRTEEQPGQTCFALAGAVSGVPGAAHLVPAILPPVFGSRSSRSRAKQANERSHSPSRFALAGAVRHGWRDPRVVQRPRPRIVRQIQTYDAFENMGNPFDVYATFFGLSVVMLVILFVFPFATNFGRTDDKEEEDVELLYEEVDDEEDDKEDLYEEEDETPDEKVKAVEKEVKKQATTASQVAP</sequence>
<feature type="chain" id="PRO_5045029320" evidence="3">
    <location>
        <begin position="26"/>
        <end position="203"/>
    </location>
</feature>
<evidence type="ECO:0000256" key="2">
    <source>
        <dbReference type="SAM" id="Phobius"/>
    </source>
</evidence>
<keyword evidence="2" id="KW-0472">Membrane</keyword>
<evidence type="ECO:0000313" key="5">
    <source>
        <dbReference type="EMBL" id="CAK9111560.1"/>
    </source>
</evidence>
<dbReference type="EMBL" id="CAXAMN010027583">
    <property type="protein sequence ID" value="CAK9111560.1"/>
    <property type="molecule type" value="Genomic_DNA"/>
</dbReference>
<accession>A0ABP0M7A6</accession>
<evidence type="ECO:0000256" key="3">
    <source>
        <dbReference type="SAM" id="SignalP"/>
    </source>
</evidence>
<proteinExistence type="predicted"/>
<protein>
    <submittedName>
        <fullName evidence="4">Uncharacterized protein</fullName>
    </submittedName>
</protein>
<feature type="region of interest" description="Disordered" evidence="1">
    <location>
        <begin position="159"/>
        <end position="203"/>
    </location>
</feature>
<feature type="signal peptide" evidence="3">
    <location>
        <begin position="1"/>
        <end position="25"/>
    </location>
</feature>
<keyword evidence="3" id="KW-0732">Signal</keyword>
<feature type="transmembrane region" description="Helical" evidence="2">
    <location>
        <begin position="33"/>
        <end position="56"/>
    </location>
</feature>
<evidence type="ECO:0000313" key="4">
    <source>
        <dbReference type="EMBL" id="CAK9046622.1"/>
    </source>
</evidence>
<keyword evidence="2" id="KW-1133">Transmembrane helix</keyword>
<feature type="compositionally biased region" description="Acidic residues" evidence="1">
    <location>
        <begin position="159"/>
        <end position="180"/>
    </location>
</feature>
<evidence type="ECO:0000313" key="6">
    <source>
        <dbReference type="Proteomes" id="UP001642484"/>
    </source>
</evidence>
<dbReference type="Proteomes" id="UP001642484">
    <property type="component" value="Unassembled WGS sequence"/>
</dbReference>
<reference evidence="4 6" key="1">
    <citation type="submission" date="2024-02" db="EMBL/GenBank/DDBJ databases">
        <authorList>
            <person name="Chen Y."/>
            <person name="Shah S."/>
            <person name="Dougan E. K."/>
            <person name="Thang M."/>
            <person name="Chan C."/>
        </authorList>
    </citation>
    <scope>NUCLEOTIDE SEQUENCE [LARGE SCALE GENOMIC DNA]</scope>
</reference>
<evidence type="ECO:0000256" key="1">
    <source>
        <dbReference type="SAM" id="MobiDB-lite"/>
    </source>
</evidence>
<keyword evidence="2" id="KW-0812">Transmembrane</keyword>
<feature type="transmembrane region" description="Helical" evidence="2">
    <location>
        <begin position="120"/>
        <end position="141"/>
    </location>
</feature>
<gene>
    <name evidence="4" type="ORF">CCMP2556_LOCUS24216</name>
    <name evidence="5" type="ORF">CCMP2556_LOCUS51765</name>
</gene>
<feature type="compositionally biased region" description="Basic and acidic residues" evidence="1">
    <location>
        <begin position="181"/>
        <end position="193"/>
    </location>
</feature>
<organism evidence="4 6">
    <name type="scientific">Durusdinium trenchii</name>
    <dbReference type="NCBI Taxonomy" id="1381693"/>
    <lineage>
        <taxon>Eukaryota</taxon>
        <taxon>Sar</taxon>
        <taxon>Alveolata</taxon>
        <taxon>Dinophyceae</taxon>
        <taxon>Suessiales</taxon>
        <taxon>Symbiodiniaceae</taxon>
        <taxon>Durusdinium</taxon>
    </lineage>
</organism>
<name>A0ABP0M7A6_9DINO</name>
<dbReference type="EMBL" id="CAXAMN010015780">
    <property type="protein sequence ID" value="CAK9046622.1"/>
    <property type="molecule type" value="Genomic_DNA"/>
</dbReference>